<dbReference type="KEGG" id="chw:A2J15_005695"/>
<reference evidence="7" key="2">
    <citation type="journal article" date="2019" name="Front. Microbiol.">
        <title>Campylobacter hepaticus, the cause of Spotty Liver Disease in chickens: Transmission and routes of infection.</title>
        <authorList>
            <person name="Van T.H."/>
            <person name="Moore R.J."/>
            <person name="Phung C."/>
        </authorList>
    </citation>
    <scope>NUCLEOTIDE SEQUENCE</scope>
    <source>
        <strain evidence="7">QLD_2/QLD</strain>
    </source>
</reference>
<keyword evidence="4" id="KW-0720">Serine protease</keyword>
<dbReference type="PANTHER" id="PTHR42987:SF7">
    <property type="entry name" value="SIGNAL PEPTIDE PEPTIDASE SPPA-RELATED"/>
    <property type="match status" value="1"/>
</dbReference>
<feature type="domain" description="Peptidase S49" evidence="5">
    <location>
        <begin position="101"/>
        <end position="251"/>
    </location>
</feature>
<evidence type="ECO:0000256" key="2">
    <source>
        <dbReference type="ARBA" id="ARBA00022670"/>
    </source>
</evidence>
<dbReference type="InterPro" id="IPR002142">
    <property type="entry name" value="Peptidase_S49"/>
</dbReference>
<evidence type="ECO:0000256" key="1">
    <source>
        <dbReference type="ARBA" id="ARBA00008683"/>
    </source>
</evidence>
<dbReference type="GO" id="GO:0008236">
    <property type="term" value="F:serine-type peptidase activity"/>
    <property type="evidence" value="ECO:0007669"/>
    <property type="project" value="UniProtKB-KW"/>
</dbReference>
<dbReference type="Pfam" id="PF01343">
    <property type="entry name" value="Peptidase_S49"/>
    <property type="match status" value="1"/>
</dbReference>
<sequence length="296" mass="32794">MQIIKLFFRVLACGIKFINTYFKTFVLLLFLVWILMPSANSGLANLERIDLKGGIFDNSIVLEKIIHAKNDDNIKGVLFVIDSPGGAFAPSMELALAIKDLKLKKPVIVYASGTMASGSYLAGVGADKILANPASFIGSIGVIMQAADLSELAHKLGIKEQTIQAGEFKSAGTFTRAWNEKEKEFLQNLINQSYELFTDFVSKERGLDLKQKDGWANARVFLAAKAKEFGLIDDLSNYESAKKELEKLTHVSNPIWKEEDKIDKLLNRLEGQASILIGKSLNDFVYKINNNVLNAQ</sequence>
<dbReference type="RefSeq" id="WP_066778430.1">
    <property type="nucleotide sequence ID" value="NZ_CBCSFE010000006.1"/>
</dbReference>
<reference evidence="6 8" key="1">
    <citation type="submission" date="2018-08" db="EMBL/GenBank/DDBJ databases">
        <title>Survival mechanisms of Campylobacter hepaticus identified by genomic analysis and comparative transcriptomic analysis of in vivo and in vitro derived bacteria.</title>
        <authorList>
            <person name="Van T.T.H."/>
            <person name="Moore R.J."/>
        </authorList>
    </citation>
    <scope>NUCLEOTIDE SEQUENCE [LARGE SCALE GENOMIC DNA]</scope>
    <source>
        <strain evidence="6 8">HV10</strain>
    </source>
</reference>
<proteinExistence type="inferred from homology"/>
<keyword evidence="8" id="KW-1185">Reference proteome</keyword>
<dbReference type="EMBL" id="CP031611">
    <property type="protein sequence ID" value="AXP09181.1"/>
    <property type="molecule type" value="Genomic_DNA"/>
</dbReference>
<accession>A0A6A7JTT8</accession>
<gene>
    <name evidence="7" type="primary">sppA</name>
    <name evidence="6" type="ORF">A2J15_005695</name>
    <name evidence="7" type="ORF">GC022_06400</name>
</gene>
<dbReference type="GO" id="GO:0006508">
    <property type="term" value="P:proteolysis"/>
    <property type="evidence" value="ECO:0007669"/>
    <property type="project" value="UniProtKB-KW"/>
</dbReference>
<comment type="similarity">
    <text evidence="1">Belongs to the peptidase S49 family.</text>
</comment>
<evidence type="ECO:0000313" key="6">
    <source>
        <dbReference type="EMBL" id="AXP09181.1"/>
    </source>
</evidence>
<evidence type="ECO:0000259" key="5">
    <source>
        <dbReference type="Pfam" id="PF01343"/>
    </source>
</evidence>
<evidence type="ECO:0000256" key="4">
    <source>
        <dbReference type="ARBA" id="ARBA00022825"/>
    </source>
</evidence>
<evidence type="ECO:0000313" key="7">
    <source>
        <dbReference type="EMBL" id="MPV91780.1"/>
    </source>
</evidence>
<protein>
    <submittedName>
        <fullName evidence="7">Signal peptide peptidase SppA</fullName>
    </submittedName>
</protein>
<dbReference type="PANTHER" id="PTHR42987">
    <property type="entry name" value="PEPTIDASE S49"/>
    <property type="match status" value="1"/>
</dbReference>
<dbReference type="AlphaFoldDB" id="A0A6A7JTT8"/>
<keyword evidence="3" id="KW-0378">Hydrolase</keyword>
<dbReference type="CDD" id="cd07023">
    <property type="entry name" value="S49_Sppa_N_C"/>
    <property type="match status" value="1"/>
</dbReference>
<evidence type="ECO:0000313" key="8">
    <source>
        <dbReference type="Proteomes" id="UP000093205"/>
    </source>
</evidence>
<name>A0A6A7JTT8_9BACT</name>
<keyword evidence="2" id="KW-0645">Protease</keyword>
<dbReference type="NCBIfam" id="TIGR00706">
    <property type="entry name" value="SppA_dom"/>
    <property type="match status" value="1"/>
</dbReference>
<dbReference type="GeneID" id="44005015"/>
<dbReference type="InterPro" id="IPR029045">
    <property type="entry name" value="ClpP/crotonase-like_dom_sf"/>
</dbReference>
<dbReference type="SUPFAM" id="SSF52096">
    <property type="entry name" value="ClpP/crotonase"/>
    <property type="match status" value="1"/>
</dbReference>
<evidence type="ECO:0000256" key="3">
    <source>
        <dbReference type="ARBA" id="ARBA00022801"/>
    </source>
</evidence>
<dbReference type="EMBL" id="WHMJ01000017">
    <property type="protein sequence ID" value="MPV91780.1"/>
    <property type="molecule type" value="Genomic_DNA"/>
</dbReference>
<dbReference type="InterPro" id="IPR004635">
    <property type="entry name" value="Pept_S49_SppA"/>
</dbReference>
<dbReference type="Proteomes" id="UP000093205">
    <property type="component" value="Chromosome"/>
</dbReference>
<dbReference type="InterPro" id="IPR047272">
    <property type="entry name" value="S49_SppA_C"/>
</dbReference>
<dbReference type="Gene3D" id="3.90.226.10">
    <property type="entry name" value="2-enoyl-CoA Hydratase, Chain A, domain 1"/>
    <property type="match status" value="1"/>
</dbReference>
<organism evidence="7">
    <name type="scientific">Campylobacter hepaticus</name>
    <dbReference type="NCBI Taxonomy" id="1813019"/>
    <lineage>
        <taxon>Bacteria</taxon>
        <taxon>Pseudomonadati</taxon>
        <taxon>Campylobacterota</taxon>
        <taxon>Epsilonproteobacteria</taxon>
        <taxon>Campylobacterales</taxon>
        <taxon>Campylobacteraceae</taxon>
        <taxon>Campylobacter</taxon>
    </lineage>
</organism>
<dbReference type="OrthoDB" id="9764363at2"/>